<keyword evidence="1" id="KW-1133">Transmembrane helix</keyword>
<dbReference type="AlphaFoldDB" id="A0A974SBD3"/>
<keyword evidence="1" id="KW-0812">Transmembrane</keyword>
<protein>
    <submittedName>
        <fullName evidence="2">Uncharacterized protein</fullName>
    </submittedName>
</protein>
<evidence type="ECO:0000313" key="2">
    <source>
        <dbReference type="EMBL" id="QQZ59036.1"/>
    </source>
</evidence>
<reference evidence="2 3" key="1">
    <citation type="submission" date="2021-01" db="EMBL/GenBank/DDBJ databases">
        <title>Whole genome sequence of Paenibacillus sonchi LMG 24727 for comparative genomics.</title>
        <authorList>
            <person name="Lee G."/>
            <person name="Kim M.-J."/>
            <person name="Lim K."/>
            <person name="Shin J.-H."/>
        </authorList>
    </citation>
    <scope>NUCLEOTIDE SEQUENCE [LARGE SCALE GENOMIC DNA]</scope>
    <source>
        <strain evidence="2 3">LMG 24727</strain>
    </source>
</reference>
<dbReference type="Proteomes" id="UP000595841">
    <property type="component" value="Chromosome"/>
</dbReference>
<gene>
    <name evidence="2" type="ORF">JI735_20180</name>
</gene>
<proteinExistence type="predicted"/>
<keyword evidence="3" id="KW-1185">Reference proteome</keyword>
<evidence type="ECO:0000256" key="1">
    <source>
        <dbReference type="SAM" id="Phobius"/>
    </source>
</evidence>
<organism evidence="2 3">
    <name type="scientific">Paenibacillus sonchi</name>
    <dbReference type="NCBI Taxonomy" id="373687"/>
    <lineage>
        <taxon>Bacteria</taxon>
        <taxon>Bacillati</taxon>
        <taxon>Bacillota</taxon>
        <taxon>Bacilli</taxon>
        <taxon>Bacillales</taxon>
        <taxon>Paenibacillaceae</taxon>
        <taxon>Paenibacillus</taxon>
        <taxon>Paenibacillus sonchi group</taxon>
    </lineage>
</organism>
<sequence length="76" mass="8981">MMLLFFLALAAVCTAIDLPLLKQKSRRRDRLVWLLFWVLGIAAVYCSLNKIKVPSPLYLVMIIYQPVNRLFESWFY</sequence>
<accession>A0A974SBD3</accession>
<feature type="transmembrane region" description="Helical" evidence="1">
    <location>
        <begin position="31"/>
        <end position="48"/>
    </location>
</feature>
<dbReference type="EMBL" id="CP068595">
    <property type="protein sequence ID" value="QQZ59036.1"/>
    <property type="molecule type" value="Genomic_DNA"/>
</dbReference>
<keyword evidence="1" id="KW-0472">Membrane</keyword>
<evidence type="ECO:0000313" key="3">
    <source>
        <dbReference type="Proteomes" id="UP000595841"/>
    </source>
</evidence>
<dbReference type="KEGG" id="pson:JI735_20180"/>
<dbReference type="RefSeq" id="WP_039835976.1">
    <property type="nucleotide sequence ID" value="NZ_CP068595.1"/>
</dbReference>
<name>A0A974SBD3_9BACL</name>